<evidence type="ECO:0000256" key="3">
    <source>
        <dbReference type="ARBA" id="ARBA00023295"/>
    </source>
</evidence>
<keyword evidence="6" id="KW-0812">Transmembrane</keyword>
<evidence type="ECO:0000256" key="5">
    <source>
        <dbReference type="SAM" id="MobiDB-lite"/>
    </source>
</evidence>
<feature type="non-terminal residue" evidence="7">
    <location>
        <position position="1"/>
    </location>
</feature>
<dbReference type="GO" id="GO:0005975">
    <property type="term" value="P:carbohydrate metabolic process"/>
    <property type="evidence" value="ECO:0007669"/>
    <property type="project" value="InterPro"/>
</dbReference>
<dbReference type="SUPFAM" id="SSF51445">
    <property type="entry name" value="(Trans)glycosidases"/>
    <property type="match status" value="1"/>
</dbReference>
<feature type="transmembrane region" description="Helical" evidence="6">
    <location>
        <begin position="32"/>
        <end position="52"/>
    </location>
</feature>
<dbReference type="Proteomes" id="UP001055439">
    <property type="component" value="Chromosome 1"/>
</dbReference>
<dbReference type="InterPro" id="IPR044965">
    <property type="entry name" value="Glyco_hydro_17_plant"/>
</dbReference>
<feature type="compositionally biased region" description="Polar residues" evidence="5">
    <location>
        <begin position="152"/>
        <end position="162"/>
    </location>
</feature>
<proteinExistence type="inferred from homology"/>
<keyword evidence="8" id="KW-1185">Reference proteome</keyword>
<keyword evidence="2 7" id="KW-0378">Hydrolase</keyword>
<comment type="similarity">
    <text evidence="1 4">Belongs to the glycosyl hydrolase 17 family.</text>
</comment>
<dbReference type="GO" id="GO:0042973">
    <property type="term" value="F:glucan endo-1,3-beta-D-glucosidase activity"/>
    <property type="evidence" value="ECO:0007669"/>
    <property type="project" value="UniProtKB-ARBA"/>
</dbReference>
<accession>A0A9E7EFS7</accession>
<feature type="transmembrane region" description="Helical" evidence="6">
    <location>
        <begin position="90"/>
        <end position="108"/>
    </location>
</feature>
<feature type="region of interest" description="Disordered" evidence="5">
    <location>
        <begin position="143"/>
        <end position="266"/>
    </location>
</feature>
<keyword evidence="6" id="KW-1133">Transmembrane helix</keyword>
<dbReference type="InterPro" id="IPR017853">
    <property type="entry name" value="GH"/>
</dbReference>
<feature type="transmembrane region" description="Helical" evidence="6">
    <location>
        <begin position="120"/>
        <end position="138"/>
    </location>
</feature>
<dbReference type="OrthoDB" id="941679at2759"/>
<reference evidence="7" key="1">
    <citation type="submission" date="2022-05" db="EMBL/GenBank/DDBJ databases">
        <title>The Musa troglodytarum L. genome provides insights into the mechanism of non-climacteric behaviour and enrichment of carotenoids.</title>
        <authorList>
            <person name="Wang J."/>
        </authorList>
    </citation>
    <scope>NUCLEOTIDE SEQUENCE</scope>
    <source>
        <tissue evidence="7">Leaf</tissue>
    </source>
</reference>
<evidence type="ECO:0000256" key="4">
    <source>
        <dbReference type="RuleBase" id="RU004335"/>
    </source>
</evidence>
<evidence type="ECO:0000256" key="1">
    <source>
        <dbReference type="ARBA" id="ARBA00008773"/>
    </source>
</evidence>
<dbReference type="PANTHER" id="PTHR32227">
    <property type="entry name" value="GLUCAN ENDO-1,3-BETA-GLUCOSIDASE BG1-RELATED-RELATED"/>
    <property type="match status" value="1"/>
</dbReference>
<evidence type="ECO:0000256" key="6">
    <source>
        <dbReference type="SAM" id="Phobius"/>
    </source>
</evidence>
<dbReference type="EMBL" id="CP097502">
    <property type="protein sequence ID" value="URD76118.1"/>
    <property type="molecule type" value="Genomic_DNA"/>
</dbReference>
<feature type="transmembrane region" description="Helical" evidence="6">
    <location>
        <begin position="64"/>
        <end position="84"/>
    </location>
</feature>
<keyword evidence="6" id="KW-0472">Membrane</keyword>
<name>A0A9E7EFS7_9LILI</name>
<protein>
    <submittedName>
        <fullName evidence="7">Glycosyl hydrolases family 17</fullName>
    </submittedName>
</protein>
<dbReference type="InterPro" id="IPR000490">
    <property type="entry name" value="Glyco_hydro_17"/>
</dbReference>
<evidence type="ECO:0000313" key="8">
    <source>
        <dbReference type="Proteomes" id="UP001055439"/>
    </source>
</evidence>
<dbReference type="Pfam" id="PF00332">
    <property type="entry name" value="Glyco_hydro_17"/>
    <property type="match status" value="1"/>
</dbReference>
<evidence type="ECO:0000313" key="7">
    <source>
        <dbReference type="EMBL" id="URD76118.1"/>
    </source>
</evidence>
<evidence type="ECO:0000256" key="2">
    <source>
        <dbReference type="ARBA" id="ARBA00022801"/>
    </source>
</evidence>
<sequence length="590" mass="62975">LFFLILLLTVIVVVIILIRCHCVSQQYRSWQPNLLFIAAVVIGLIILIRCHCVSQQYRSRQPNLLFIAAVVIVLIILIRCYRVSQQHGSRQPNLLFIAAIVIILIQCHSVSQQYRSRQPNLLLVVAVVIVLIILIQLPEPAAKPPLHRRPQSHNSTGAGNQTSSSSYSSSNQTSSSSSSSSSSESHNTTGNGTQTSSSSSQSPPSSTVNVSHTSTQAGNQTSSLPSPPSSWSSSSNVSTSYNSNTSGNQTSSSSSSSSSSSVDGNGHAHQRSFGVCFGHAGGSLPSPSVIVQLLKSHGISKVRLFVPIPGVLSALKGTGIQIMVGVPNEKIIHLSMGGVDAALHWLKANILKFVDPKQVCYLAVGNEVLQAHPLIIRHLVPAMYNLHKALQTSGLDAAIKLASPCASHILGILMPPSSGAFAPFCLPVIRPMLKFLSETGAPFMVNMHPFLSFIHDPMSIALNFCLFRGNAQPMLDGGRHYTNMLEVMVDALVTAMEREGFGGIPVMVSGTGWPTAGDNAATPANAAAYVEGVMQRASNGMTTPKRPNQPVEVFLSDMFKEHAHGGKAFENNFGIFNTDGSPAITISSFT</sequence>
<dbReference type="FunFam" id="3.20.20.80:FF:000010">
    <property type="entry name" value="glucan endo-1,3-beta-glucosidase, basic"/>
    <property type="match status" value="1"/>
</dbReference>
<gene>
    <name evidence="7" type="ORF">MUK42_09062</name>
</gene>
<dbReference type="Gene3D" id="3.20.20.80">
    <property type="entry name" value="Glycosidases"/>
    <property type="match status" value="1"/>
</dbReference>
<dbReference type="AlphaFoldDB" id="A0A9E7EFS7"/>
<feature type="compositionally biased region" description="Low complexity" evidence="5">
    <location>
        <begin position="221"/>
        <end position="261"/>
    </location>
</feature>
<organism evidence="7 8">
    <name type="scientific">Musa troglodytarum</name>
    <name type="common">fe'i banana</name>
    <dbReference type="NCBI Taxonomy" id="320322"/>
    <lineage>
        <taxon>Eukaryota</taxon>
        <taxon>Viridiplantae</taxon>
        <taxon>Streptophyta</taxon>
        <taxon>Embryophyta</taxon>
        <taxon>Tracheophyta</taxon>
        <taxon>Spermatophyta</taxon>
        <taxon>Magnoliopsida</taxon>
        <taxon>Liliopsida</taxon>
        <taxon>Zingiberales</taxon>
        <taxon>Musaceae</taxon>
        <taxon>Musa</taxon>
    </lineage>
</organism>
<keyword evidence="3" id="KW-0326">Glycosidase</keyword>
<feature type="compositionally biased region" description="Low complexity" evidence="5">
    <location>
        <begin position="163"/>
        <end position="211"/>
    </location>
</feature>